<dbReference type="InterPro" id="IPR005181">
    <property type="entry name" value="SASA"/>
</dbReference>
<dbReference type="Pfam" id="PF16990">
    <property type="entry name" value="CBM_35"/>
    <property type="match status" value="1"/>
</dbReference>
<dbReference type="InterPro" id="IPR011123">
    <property type="entry name" value="Y_Y_Y"/>
</dbReference>
<dbReference type="Pfam" id="PF03629">
    <property type="entry name" value="SASA"/>
    <property type="match status" value="1"/>
</dbReference>
<comment type="caution">
    <text evidence="5">The sequence shown here is derived from an EMBL/GenBank/DDBJ whole genome shotgun (WGS) entry which is preliminary data.</text>
</comment>
<sequence length="815" mass="88713">MKLGRGSVVLLCVLVAVILGFIFIRHTGSKEEALPAPSEQVEPELSPAKPEEDKTAAAVTITIEAEAGERTGVSAVVDDRASAGKIVEGFDKAGDNLRLTLQVAARGTYLITIRYKTYGGDKPNSLSLNGEKIADYTFKDTNILKDAVIGQFDLNEGANTFDITSSWGWIAVDHIQLFGGPGGPVNTVALTTDGSGSGPSDLPVTLTARADNSSEYRYLYRVKNGEWMTLNEYSRRLNFVWIPPSPGEYELKVYARGIYSKEEKQAEEIIPYTALPSYVGKPLVNPMFSDNMILQRGAEAAIWGWAAPGKVVTVAIGGKTVTATADSDGIWKTVLGVFTAGGPYELTVSDEEEIVSYNNILFGDVWLCSGQSNMEFRLSNVINADDEIKNANYSDIHFITIPAKTSQVPLSMVNRDTKWQVTTSETAPNLSAAAYFFARKLNKETNVPVGIIFSAVGGTNAESWTSYQTLQTLPEFIQSSDDVRNGAASSATTKSPTAYYNGMIAPVAPYSLKGVLWYQGESNWGEHRYNKLLPALIADWRAAFKDQELPFVIIQISAYGTIQSENNPAQTSEGLPEIREAQLNTVQNDDRTCLVVTTDVGNSADIHPTNKQDVGLRSAICALGKFYNENIEYSGPIYKAMAKEGNQIRVSFDHSGTKLFAGLKNGLQPVQEDRNGELSGFAIAGADHRFYSAHAEIDGDTVLVSSDRVDDPVAVRYSWNDSPIGNLYNNAGLPASPFRTDPGHYLSVIGGTGEGVYGISEEVAITANTPPEGMRFDKWIGDTQFVKDVRKPDTSIRMSDARYTVIAPSYVKYAE</sequence>
<dbReference type="OrthoDB" id="9795554at2"/>
<evidence type="ECO:0000313" key="5">
    <source>
        <dbReference type="EMBL" id="RCW45489.1"/>
    </source>
</evidence>
<proteinExistence type="predicted"/>
<dbReference type="InterPro" id="IPR013783">
    <property type="entry name" value="Ig-like_fold"/>
</dbReference>
<dbReference type="Proteomes" id="UP000252415">
    <property type="component" value="Unassembled WGS sequence"/>
</dbReference>
<dbReference type="Pfam" id="PF07495">
    <property type="entry name" value="Y_Y_Y"/>
    <property type="match status" value="1"/>
</dbReference>
<feature type="region of interest" description="Disordered" evidence="2">
    <location>
        <begin position="33"/>
        <end position="53"/>
    </location>
</feature>
<reference evidence="5 6" key="1">
    <citation type="submission" date="2018-07" db="EMBL/GenBank/DDBJ databases">
        <title>Genomic Encyclopedia of Type Strains, Phase III (KMG-III): the genomes of soil and plant-associated and newly described type strains.</title>
        <authorList>
            <person name="Whitman W."/>
        </authorList>
    </citation>
    <scope>NUCLEOTIDE SEQUENCE [LARGE SCALE GENOMIC DNA]</scope>
    <source>
        <strain evidence="5 6">CECT 7506</strain>
    </source>
</reference>
<organism evidence="5 6">
    <name type="scientific">Paenibacillus prosopidis</name>
    <dbReference type="NCBI Taxonomy" id="630520"/>
    <lineage>
        <taxon>Bacteria</taxon>
        <taxon>Bacillati</taxon>
        <taxon>Bacillota</taxon>
        <taxon>Bacilli</taxon>
        <taxon>Bacillales</taxon>
        <taxon>Paenibacillaceae</taxon>
        <taxon>Paenibacillus</taxon>
    </lineage>
</organism>
<protein>
    <submittedName>
        <fullName evidence="5">Sialate O-acetylesterase</fullName>
    </submittedName>
</protein>
<dbReference type="PANTHER" id="PTHR22901:SF0">
    <property type="entry name" value="SIALATE O-ACETYLESTERASE"/>
    <property type="match status" value="1"/>
</dbReference>
<evidence type="ECO:0000256" key="1">
    <source>
        <dbReference type="ARBA" id="ARBA00022801"/>
    </source>
</evidence>
<evidence type="ECO:0000313" key="6">
    <source>
        <dbReference type="Proteomes" id="UP000252415"/>
    </source>
</evidence>
<dbReference type="Gene3D" id="2.60.120.260">
    <property type="entry name" value="Galactose-binding domain-like"/>
    <property type="match status" value="1"/>
</dbReference>
<keyword evidence="1" id="KW-0378">Hydrolase</keyword>
<keyword evidence="3" id="KW-0812">Transmembrane</keyword>
<dbReference type="GO" id="GO:0005975">
    <property type="term" value="P:carbohydrate metabolic process"/>
    <property type="evidence" value="ECO:0007669"/>
    <property type="project" value="TreeGrafter"/>
</dbReference>
<evidence type="ECO:0000256" key="3">
    <source>
        <dbReference type="SAM" id="Phobius"/>
    </source>
</evidence>
<dbReference type="PANTHER" id="PTHR22901">
    <property type="entry name" value="SIALATE O-ACETYLESTERASE"/>
    <property type="match status" value="1"/>
</dbReference>
<dbReference type="PROSITE" id="PS51175">
    <property type="entry name" value="CBM6"/>
    <property type="match status" value="1"/>
</dbReference>
<dbReference type="GO" id="GO:0030246">
    <property type="term" value="F:carbohydrate binding"/>
    <property type="evidence" value="ECO:0007669"/>
    <property type="project" value="InterPro"/>
</dbReference>
<accession>A0A368VUK9</accession>
<feature type="transmembrane region" description="Helical" evidence="3">
    <location>
        <begin position="7"/>
        <end position="24"/>
    </location>
</feature>
<dbReference type="InterPro" id="IPR005084">
    <property type="entry name" value="CBM6"/>
</dbReference>
<dbReference type="InterPro" id="IPR036514">
    <property type="entry name" value="SGNH_hydro_sf"/>
</dbReference>
<dbReference type="Gene3D" id="2.60.40.10">
    <property type="entry name" value="Immunoglobulins"/>
    <property type="match status" value="1"/>
</dbReference>
<dbReference type="EMBL" id="QPJD01000010">
    <property type="protein sequence ID" value="RCW45489.1"/>
    <property type="molecule type" value="Genomic_DNA"/>
</dbReference>
<evidence type="ECO:0000256" key="2">
    <source>
        <dbReference type="SAM" id="MobiDB-lite"/>
    </source>
</evidence>
<keyword evidence="6" id="KW-1185">Reference proteome</keyword>
<dbReference type="AlphaFoldDB" id="A0A368VUK9"/>
<name>A0A368VUK9_9BACL</name>
<keyword evidence="3" id="KW-1133">Transmembrane helix</keyword>
<gene>
    <name evidence="5" type="ORF">DFP97_11077</name>
</gene>
<dbReference type="InterPro" id="IPR008979">
    <property type="entry name" value="Galactose-bd-like_sf"/>
</dbReference>
<dbReference type="SUPFAM" id="SSF49785">
    <property type="entry name" value="Galactose-binding domain-like"/>
    <property type="match status" value="1"/>
</dbReference>
<feature type="domain" description="CBM6" evidence="4">
    <location>
        <begin position="61"/>
        <end position="178"/>
    </location>
</feature>
<dbReference type="InterPro" id="IPR039329">
    <property type="entry name" value="SIAE"/>
</dbReference>
<keyword evidence="3" id="KW-0472">Membrane</keyword>
<evidence type="ECO:0000259" key="4">
    <source>
        <dbReference type="PROSITE" id="PS51175"/>
    </source>
</evidence>
<dbReference type="GO" id="GO:0001681">
    <property type="term" value="F:sialate O-acetylesterase activity"/>
    <property type="evidence" value="ECO:0007669"/>
    <property type="project" value="InterPro"/>
</dbReference>
<dbReference type="SUPFAM" id="SSF52266">
    <property type="entry name" value="SGNH hydrolase"/>
    <property type="match status" value="1"/>
</dbReference>
<dbReference type="Gene3D" id="3.40.50.1110">
    <property type="entry name" value="SGNH hydrolase"/>
    <property type="match status" value="1"/>
</dbReference>
<dbReference type="RefSeq" id="WP_147275067.1">
    <property type="nucleotide sequence ID" value="NZ_QPJD01000010.1"/>
</dbReference>